<dbReference type="OrthoDB" id="9803968at2"/>
<proteinExistence type="predicted"/>
<protein>
    <recommendedName>
        <fullName evidence="4">Iron-containing redox enzyme family protein</fullName>
    </recommendedName>
</protein>
<dbReference type="KEGG" id="bgp:BGL_1c20290"/>
<dbReference type="SUPFAM" id="SSF48613">
    <property type="entry name" value="Heme oxygenase-like"/>
    <property type="match status" value="1"/>
</dbReference>
<evidence type="ECO:0008006" key="4">
    <source>
        <dbReference type="Google" id="ProtNLM"/>
    </source>
</evidence>
<evidence type="ECO:0000313" key="3">
    <source>
        <dbReference type="Proteomes" id="UP000031838"/>
    </source>
</evidence>
<organism evidence="2 3">
    <name type="scientific">Burkholderia plantarii</name>
    <dbReference type="NCBI Taxonomy" id="41899"/>
    <lineage>
        <taxon>Bacteria</taxon>
        <taxon>Pseudomonadati</taxon>
        <taxon>Pseudomonadota</taxon>
        <taxon>Betaproteobacteria</taxon>
        <taxon>Burkholderiales</taxon>
        <taxon>Burkholderiaceae</taxon>
        <taxon>Burkholderia</taxon>
    </lineage>
</organism>
<dbReference type="AlphaFoldDB" id="A0A0B6RT25"/>
<name>A0A0B6RT25_BURPL</name>
<dbReference type="Pfam" id="PF14518">
    <property type="entry name" value="Haem_oxygenas_2"/>
    <property type="match status" value="1"/>
</dbReference>
<dbReference type="GO" id="GO:0016491">
    <property type="term" value="F:oxidoreductase activity"/>
    <property type="evidence" value="ECO:0007669"/>
    <property type="project" value="UniProtKB-KW"/>
</dbReference>
<keyword evidence="1" id="KW-0560">Oxidoreductase</keyword>
<accession>A0A0B6RT25</accession>
<dbReference type="PANTHER" id="PTHR40279:SF3">
    <property type="entry name" value="4-AMINOBENZOATE SYNTHASE"/>
    <property type="match status" value="1"/>
</dbReference>
<dbReference type="InterPro" id="IPR039068">
    <property type="entry name" value="PqqC-like"/>
</dbReference>
<dbReference type="Proteomes" id="UP000031838">
    <property type="component" value="Chromosome 1"/>
</dbReference>
<dbReference type="KEGG" id="bpla:bpln_1g18810"/>
<evidence type="ECO:0000256" key="1">
    <source>
        <dbReference type="ARBA" id="ARBA00023002"/>
    </source>
</evidence>
<reference evidence="2 3" key="2">
    <citation type="journal article" date="2016" name="Appl. Microbiol. Biotechnol.">
        <title>Mutations improving production and secretion of extracellular lipase by Burkholderia glumae PG1.</title>
        <authorList>
            <person name="Knapp A."/>
            <person name="Voget S."/>
            <person name="Gao R."/>
            <person name="Zaburannyi N."/>
            <person name="Krysciak D."/>
            <person name="Breuer M."/>
            <person name="Hauer B."/>
            <person name="Streit W.R."/>
            <person name="Muller R."/>
            <person name="Daniel R."/>
            <person name="Jaeger K.E."/>
        </authorList>
    </citation>
    <scope>NUCLEOTIDE SEQUENCE [LARGE SCALE GENOMIC DNA]</scope>
    <source>
        <strain evidence="2 3">PG1</strain>
    </source>
</reference>
<dbReference type="Gene3D" id="1.20.910.10">
    <property type="entry name" value="Heme oxygenase-like"/>
    <property type="match status" value="1"/>
</dbReference>
<keyword evidence="3" id="KW-1185">Reference proteome</keyword>
<evidence type="ECO:0000313" key="2">
    <source>
        <dbReference type="EMBL" id="AJK46538.1"/>
    </source>
</evidence>
<dbReference type="RefSeq" id="WP_042625016.1">
    <property type="nucleotide sequence ID" value="NZ_BSTO01000009.1"/>
</dbReference>
<dbReference type="InterPro" id="IPR016084">
    <property type="entry name" value="Haem_Oase-like_multi-hlx"/>
</dbReference>
<dbReference type="HOGENOM" id="CLU_1174632_0_0_4"/>
<reference evidence="3" key="1">
    <citation type="submission" date="2011-03" db="EMBL/GenBank/DDBJ databases">
        <authorList>
            <person name="Voget S."/>
            <person name="Streit W.R."/>
            <person name="Jaeger K.E."/>
            <person name="Daniel R."/>
        </authorList>
    </citation>
    <scope>NUCLEOTIDE SEQUENCE [LARGE SCALE GENOMIC DNA]</scope>
    <source>
        <strain evidence="3">PG1</strain>
    </source>
</reference>
<dbReference type="PANTHER" id="PTHR40279">
    <property type="entry name" value="PQQC-LIKE PROTEIN"/>
    <property type="match status" value="1"/>
</dbReference>
<gene>
    <name evidence="2" type="ORF">BGL_1c20290</name>
</gene>
<dbReference type="SMART" id="SM01236">
    <property type="entry name" value="Haem_oxygenase_2"/>
    <property type="match status" value="1"/>
</dbReference>
<sequence>MEMHLDVLEEAKAGLVARIRDHSFLARCRSGDVPLDELKLFLVQQGLYSSYFTRYLCALMANLPDNADVQKLAANLCEELGLTDDSETPHSLVYRAMLEHFGLSLNGARPLIGTRRLIDTMFDHCRHPDPARGLAALCLGAEALVPVVYADIIKGFEAHGVAAGALAFFHIHVECDDGHAETMRDILVEIAQRDDERIQTMLSAGEALVDARLAFFDAIEAGAGRERGAHARALETVQ</sequence>
<dbReference type="EMBL" id="CP002580">
    <property type="protein sequence ID" value="AJK46538.1"/>
    <property type="molecule type" value="Genomic_DNA"/>
</dbReference>